<organism evidence="2 3">
    <name type="scientific">Bhargavaea beijingensis</name>
    <dbReference type="NCBI Taxonomy" id="426756"/>
    <lineage>
        <taxon>Bacteria</taxon>
        <taxon>Bacillati</taxon>
        <taxon>Bacillota</taxon>
        <taxon>Bacilli</taxon>
        <taxon>Bacillales</taxon>
        <taxon>Caryophanaceae</taxon>
        <taxon>Bhargavaea</taxon>
    </lineage>
</organism>
<dbReference type="OrthoDB" id="9803467at2"/>
<sequence>MKWNAFEQFAEKLRVEEGIPGMAVGVARNGAPLFVNGFGNIDVEGATKVTPDTVFGTASVTKSFTALAVHILAAEGKLSVADPVIEHLPEAGTIPVLRSTTIRHLLSHTTRMPPVRRREELTEFGEHIRYLESLELNPIGPPGGQISYSNDAFLLLGAVIEKAAGMDYREFIMERIVRPAGMNRTSFTPPEQGEETNTAVQYTEDLQPANWPGLGNYAVGGGIRSTVNDLLVYGRLYTDQAFRKSVLGNVDPAGMQELVAEVDETSFYGHGLMLTPDFGGSVLVHHGGGQPGVSSSFGFLPDQGVTVAVLTNRTGVSAEKLMKGAVCTVLGKSSEEAAVSLPNLAQSPGERMSFAGFYGNEEDPDGFRIHAERNNLTLTSGGRVDELHPAGPGRFVNGRTGKRIRFEIGSRGEMTAFTGLRIYWRT</sequence>
<gene>
    <name evidence="2" type="ORF">SAMN04488126_1106</name>
</gene>
<evidence type="ECO:0000313" key="3">
    <source>
        <dbReference type="Proteomes" id="UP000198823"/>
    </source>
</evidence>
<dbReference type="EMBL" id="FNAR01000010">
    <property type="protein sequence ID" value="SDE48967.1"/>
    <property type="molecule type" value="Genomic_DNA"/>
</dbReference>
<dbReference type="PANTHER" id="PTHR46825">
    <property type="entry name" value="D-ALANYL-D-ALANINE-CARBOXYPEPTIDASE/ENDOPEPTIDASE AMPH"/>
    <property type="match status" value="1"/>
</dbReference>
<evidence type="ECO:0000313" key="2">
    <source>
        <dbReference type="EMBL" id="SDE48967.1"/>
    </source>
</evidence>
<dbReference type="PANTHER" id="PTHR46825:SF9">
    <property type="entry name" value="BETA-LACTAMASE-RELATED DOMAIN-CONTAINING PROTEIN"/>
    <property type="match status" value="1"/>
</dbReference>
<proteinExistence type="predicted"/>
<feature type="domain" description="Beta-lactamase-related" evidence="1">
    <location>
        <begin position="7"/>
        <end position="316"/>
    </location>
</feature>
<name>A0A1G7DBP3_9BACL</name>
<dbReference type="InterPro" id="IPR050491">
    <property type="entry name" value="AmpC-like"/>
</dbReference>
<evidence type="ECO:0000259" key="1">
    <source>
        <dbReference type="Pfam" id="PF00144"/>
    </source>
</evidence>
<dbReference type="AlphaFoldDB" id="A0A1G7DBP3"/>
<dbReference type="Proteomes" id="UP000198823">
    <property type="component" value="Unassembled WGS sequence"/>
</dbReference>
<dbReference type="Gene3D" id="3.40.710.10">
    <property type="entry name" value="DD-peptidase/beta-lactamase superfamily"/>
    <property type="match status" value="1"/>
</dbReference>
<protein>
    <submittedName>
        <fullName evidence="2">CubicO group peptidase, beta-lactamase class C family</fullName>
    </submittedName>
</protein>
<dbReference type="InterPro" id="IPR001466">
    <property type="entry name" value="Beta-lactam-related"/>
</dbReference>
<dbReference type="InterPro" id="IPR012338">
    <property type="entry name" value="Beta-lactam/transpept-like"/>
</dbReference>
<dbReference type="RefSeq" id="WP_092097221.1">
    <property type="nucleotide sequence ID" value="NZ_FNAR01000010.1"/>
</dbReference>
<accession>A0A1G7DBP3</accession>
<dbReference type="STRING" id="426756.SAMN04488126_1106"/>
<dbReference type="SUPFAM" id="SSF56601">
    <property type="entry name" value="beta-lactamase/transpeptidase-like"/>
    <property type="match status" value="1"/>
</dbReference>
<dbReference type="Pfam" id="PF00144">
    <property type="entry name" value="Beta-lactamase"/>
    <property type="match status" value="1"/>
</dbReference>
<reference evidence="2 3" key="1">
    <citation type="submission" date="2016-10" db="EMBL/GenBank/DDBJ databases">
        <authorList>
            <person name="de Groot N.N."/>
        </authorList>
    </citation>
    <scope>NUCLEOTIDE SEQUENCE [LARGE SCALE GENOMIC DNA]</scope>
    <source>
        <strain evidence="2 3">CGMCC 1.6762</strain>
    </source>
</reference>